<evidence type="ECO:0000313" key="5">
    <source>
        <dbReference type="EMBL" id="TGZ82531.1"/>
    </source>
</evidence>
<proteinExistence type="predicted"/>
<dbReference type="SUPFAM" id="SSF57701">
    <property type="entry name" value="Zn2/Cys6 DNA-binding domain"/>
    <property type="match status" value="1"/>
</dbReference>
<dbReference type="STRING" id="341454.A0A4S2N0I8"/>
<feature type="compositionally biased region" description="Basic residues" evidence="3">
    <location>
        <begin position="75"/>
        <end position="85"/>
    </location>
</feature>
<comment type="subcellular location">
    <subcellularLocation>
        <location evidence="1">Nucleus</location>
    </subcellularLocation>
</comment>
<dbReference type="OrthoDB" id="5278208at2759"/>
<dbReference type="PANTHER" id="PTHR37534">
    <property type="entry name" value="TRANSCRIPTIONAL ACTIVATOR PROTEIN UGA3"/>
    <property type="match status" value="1"/>
</dbReference>
<feature type="domain" description="Zn(2)-C6 fungal-type" evidence="4">
    <location>
        <begin position="100"/>
        <end position="130"/>
    </location>
</feature>
<dbReference type="GO" id="GO:0008270">
    <property type="term" value="F:zinc ion binding"/>
    <property type="evidence" value="ECO:0007669"/>
    <property type="project" value="InterPro"/>
</dbReference>
<dbReference type="CDD" id="cd00067">
    <property type="entry name" value="GAL4"/>
    <property type="match status" value="1"/>
</dbReference>
<gene>
    <name evidence="5" type="ORF">EX30DRAFT_189240</name>
</gene>
<feature type="compositionally biased region" description="Polar residues" evidence="3">
    <location>
        <begin position="186"/>
        <end position="203"/>
    </location>
</feature>
<dbReference type="PROSITE" id="PS00463">
    <property type="entry name" value="ZN2_CY6_FUNGAL_1"/>
    <property type="match status" value="1"/>
</dbReference>
<reference evidence="5 6" key="1">
    <citation type="submission" date="2019-04" db="EMBL/GenBank/DDBJ databases">
        <title>Comparative genomics and transcriptomics to analyze fruiting body development in filamentous ascomycetes.</title>
        <authorList>
            <consortium name="DOE Joint Genome Institute"/>
            <person name="Lutkenhaus R."/>
            <person name="Traeger S."/>
            <person name="Breuer J."/>
            <person name="Kuo A."/>
            <person name="Lipzen A."/>
            <person name="Pangilinan J."/>
            <person name="Dilworth D."/>
            <person name="Sandor L."/>
            <person name="Poggeler S."/>
            <person name="Barry K."/>
            <person name="Grigoriev I.V."/>
            <person name="Nowrousian M."/>
        </authorList>
    </citation>
    <scope>NUCLEOTIDE SEQUENCE [LARGE SCALE GENOMIC DNA]</scope>
    <source>
        <strain evidence="5 6">CBS 389.68</strain>
    </source>
</reference>
<evidence type="ECO:0000313" key="6">
    <source>
        <dbReference type="Proteomes" id="UP000298138"/>
    </source>
</evidence>
<dbReference type="Proteomes" id="UP000298138">
    <property type="component" value="Unassembled WGS sequence"/>
</dbReference>
<evidence type="ECO:0000256" key="1">
    <source>
        <dbReference type="ARBA" id="ARBA00004123"/>
    </source>
</evidence>
<dbReference type="InterPro" id="IPR001138">
    <property type="entry name" value="Zn2Cys6_DnaBD"/>
</dbReference>
<dbReference type="InterPro" id="IPR036864">
    <property type="entry name" value="Zn2-C6_fun-type_DNA-bd_sf"/>
</dbReference>
<evidence type="ECO:0000256" key="3">
    <source>
        <dbReference type="SAM" id="MobiDB-lite"/>
    </source>
</evidence>
<dbReference type="GO" id="GO:0005634">
    <property type="term" value="C:nucleus"/>
    <property type="evidence" value="ECO:0007669"/>
    <property type="project" value="UniProtKB-SubCell"/>
</dbReference>
<organism evidence="5 6">
    <name type="scientific">Ascodesmis nigricans</name>
    <dbReference type="NCBI Taxonomy" id="341454"/>
    <lineage>
        <taxon>Eukaryota</taxon>
        <taxon>Fungi</taxon>
        <taxon>Dikarya</taxon>
        <taxon>Ascomycota</taxon>
        <taxon>Pezizomycotina</taxon>
        <taxon>Pezizomycetes</taxon>
        <taxon>Pezizales</taxon>
        <taxon>Ascodesmidaceae</taxon>
        <taxon>Ascodesmis</taxon>
    </lineage>
</organism>
<dbReference type="EMBL" id="ML220115">
    <property type="protein sequence ID" value="TGZ82531.1"/>
    <property type="molecule type" value="Genomic_DNA"/>
</dbReference>
<dbReference type="GO" id="GO:0000976">
    <property type="term" value="F:transcription cis-regulatory region binding"/>
    <property type="evidence" value="ECO:0007669"/>
    <property type="project" value="TreeGrafter"/>
</dbReference>
<feature type="region of interest" description="Disordered" evidence="3">
    <location>
        <begin position="68"/>
        <end position="98"/>
    </location>
</feature>
<feature type="region of interest" description="Disordered" evidence="3">
    <location>
        <begin position="137"/>
        <end position="236"/>
    </location>
</feature>
<accession>A0A4S2N0I8</accession>
<keyword evidence="2" id="KW-0539">Nucleus</keyword>
<evidence type="ECO:0000256" key="2">
    <source>
        <dbReference type="ARBA" id="ARBA00023242"/>
    </source>
</evidence>
<sequence>MYHHQAPNMHHNVPPHGYPIVDPEQQYMLQQQPLLLHPQQYTLSPVGIDGSMTPQLDFTQPQIPFFMVQDGSHSHGSKTPRRRRSGAGAEPVKHRRTRSGCYTCRQRRVKCDETHPICERCQKGGRECTYPEIVPNQKSTAKKRERERQASREGSSSLEDVEEEDEEDNEGSILSEGLQVKHPKSGSGSNTQRRLSMNSSVGSSGRHRMRKQSPLDPSPSPRDREASLPRSPNSQKLGAIFQASLPPEWDHLPKDVAFYLNYHRHRITFHHYLMKQDDQNFFNSTLFDYALKEDALLYAVAAFASFHHSVHFQTGVFHTFLEYYNKAVVALRASLDPEKPRTVTTLVTILQLASFEEYLGDWTSLMEHRNAAAKIITSIWTPEAMASTLELRMIYNWFIHFDVISSMMAGHKTALGIEWSTANLDAVIKHFESNRDDLPAKLEYTLCTFREMAVGASVLTAKRSQSTMTMEEFVRSSEETLQNAFAWWENVDQSILDGAEMFKFSTAALDNDDTCPFEPAPVHTGIRWCVNFMILDYYALVLLLKHQIALAHKNISVESLTDYAIKICEIVAGFEACPDVPPGHLLSAQAALGLAALWIPNKPNYWNWVRKQMAKIEQMGFIYPLAFRNRMAALWGDERIKNTWVTNDSETPIGLTIRKLVDMRDAERQDDPKSSDIREMRSLMSELRLESKGSGIFPKHAHLDRLRFADVLDQPNPTGTPEGSGGDV</sequence>
<protein>
    <recommendedName>
        <fullName evidence="4">Zn(2)-C6 fungal-type domain-containing protein</fullName>
    </recommendedName>
</protein>
<dbReference type="AlphaFoldDB" id="A0A4S2N0I8"/>
<name>A0A4S2N0I8_9PEZI</name>
<evidence type="ECO:0000259" key="4">
    <source>
        <dbReference type="PROSITE" id="PS50048"/>
    </source>
</evidence>
<dbReference type="Pfam" id="PF11951">
    <property type="entry name" value="Fungal_trans_2"/>
    <property type="match status" value="1"/>
</dbReference>
<dbReference type="PROSITE" id="PS50048">
    <property type="entry name" value="ZN2_CY6_FUNGAL_2"/>
    <property type="match status" value="1"/>
</dbReference>
<feature type="compositionally biased region" description="Acidic residues" evidence="3">
    <location>
        <begin position="159"/>
        <end position="170"/>
    </location>
</feature>
<keyword evidence="6" id="KW-1185">Reference proteome</keyword>
<dbReference type="InParanoid" id="A0A4S2N0I8"/>
<dbReference type="Pfam" id="PF00172">
    <property type="entry name" value="Zn_clus"/>
    <property type="match status" value="1"/>
</dbReference>
<dbReference type="SMART" id="SM00066">
    <property type="entry name" value="GAL4"/>
    <property type="match status" value="1"/>
</dbReference>
<dbReference type="PANTHER" id="PTHR37534:SF10">
    <property type="entry name" value="ZN(II)2CYS6 TRANSCRIPTION FACTOR (EUROFUNG)"/>
    <property type="match status" value="1"/>
</dbReference>
<dbReference type="GO" id="GO:0045944">
    <property type="term" value="P:positive regulation of transcription by RNA polymerase II"/>
    <property type="evidence" value="ECO:0007669"/>
    <property type="project" value="TreeGrafter"/>
</dbReference>
<dbReference type="Gene3D" id="4.10.240.10">
    <property type="entry name" value="Zn(2)-C6 fungal-type DNA-binding domain"/>
    <property type="match status" value="1"/>
</dbReference>
<dbReference type="InterPro" id="IPR021858">
    <property type="entry name" value="Fun_TF"/>
</dbReference>
<feature type="compositionally biased region" description="Basic and acidic residues" evidence="3">
    <location>
        <begin position="142"/>
        <end position="151"/>
    </location>
</feature>
<dbReference type="GO" id="GO:0000981">
    <property type="term" value="F:DNA-binding transcription factor activity, RNA polymerase II-specific"/>
    <property type="evidence" value="ECO:0007669"/>
    <property type="project" value="InterPro"/>
</dbReference>